<protein>
    <recommendedName>
        <fullName evidence="14">Cadherin domain-containing protein</fullName>
    </recommendedName>
</protein>
<feature type="domain" description="Cadherin" evidence="14">
    <location>
        <begin position="1132"/>
        <end position="1237"/>
    </location>
</feature>
<organism evidence="15">
    <name type="scientific">Photinus pyralis</name>
    <name type="common">Common eastern firefly</name>
    <name type="synonym">Lampyris pyralis</name>
    <dbReference type="NCBI Taxonomy" id="7054"/>
    <lineage>
        <taxon>Eukaryota</taxon>
        <taxon>Metazoa</taxon>
        <taxon>Ecdysozoa</taxon>
        <taxon>Arthropoda</taxon>
        <taxon>Hexapoda</taxon>
        <taxon>Insecta</taxon>
        <taxon>Pterygota</taxon>
        <taxon>Neoptera</taxon>
        <taxon>Endopterygota</taxon>
        <taxon>Coleoptera</taxon>
        <taxon>Polyphaga</taxon>
        <taxon>Elateriformia</taxon>
        <taxon>Elateroidea</taxon>
        <taxon>Lampyridae</taxon>
        <taxon>Lampyrinae</taxon>
        <taxon>Photinus</taxon>
    </lineage>
</organism>
<proteinExistence type="predicted"/>
<dbReference type="SUPFAM" id="SSF49313">
    <property type="entry name" value="Cadherin-like"/>
    <property type="match status" value="14"/>
</dbReference>
<feature type="domain" description="Cadherin" evidence="14">
    <location>
        <begin position="476"/>
        <end position="589"/>
    </location>
</feature>
<keyword evidence="3 12" id="KW-0812">Transmembrane</keyword>
<dbReference type="GO" id="GO:0045296">
    <property type="term" value="F:cadherin binding"/>
    <property type="evidence" value="ECO:0007669"/>
    <property type="project" value="TreeGrafter"/>
</dbReference>
<dbReference type="GO" id="GO:0008013">
    <property type="term" value="F:beta-catenin binding"/>
    <property type="evidence" value="ECO:0007669"/>
    <property type="project" value="TreeGrafter"/>
</dbReference>
<evidence type="ECO:0000256" key="2">
    <source>
        <dbReference type="ARBA" id="ARBA00022475"/>
    </source>
</evidence>
<evidence type="ECO:0000256" key="4">
    <source>
        <dbReference type="ARBA" id="ARBA00022729"/>
    </source>
</evidence>
<evidence type="ECO:0000256" key="8">
    <source>
        <dbReference type="ARBA" id="ARBA00022989"/>
    </source>
</evidence>
<evidence type="ECO:0000256" key="11">
    <source>
        <dbReference type="PROSITE-ProRule" id="PRU00043"/>
    </source>
</evidence>
<dbReference type="EMBL" id="GEZM01034916">
    <property type="protein sequence ID" value="JAV83532.1"/>
    <property type="molecule type" value="Transcribed_RNA"/>
</dbReference>
<dbReference type="GO" id="GO:0060429">
    <property type="term" value="P:epithelium development"/>
    <property type="evidence" value="ECO:0007669"/>
    <property type="project" value="UniProtKB-ARBA"/>
</dbReference>
<feature type="domain" description="Cadherin" evidence="14">
    <location>
        <begin position="1472"/>
        <end position="1594"/>
    </location>
</feature>
<name>A0A1Y1MCH0_PHOPY</name>
<keyword evidence="4 13" id="KW-0732">Signal</keyword>
<keyword evidence="2" id="KW-1003">Cell membrane</keyword>
<dbReference type="GO" id="GO:0007156">
    <property type="term" value="P:homophilic cell adhesion via plasma membrane adhesion molecules"/>
    <property type="evidence" value="ECO:0007669"/>
    <property type="project" value="InterPro"/>
</dbReference>
<dbReference type="InterPro" id="IPR002126">
    <property type="entry name" value="Cadherin-like_dom"/>
</dbReference>
<feature type="domain" description="Cadherin" evidence="14">
    <location>
        <begin position="253"/>
        <end position="360"/>
    </location>
</feature>
<dbReference type="GO" id="GO:0016477">
    <property type="term" value="P:cell migration"/>
    <property type="evidence" value="ECO:0007669"/>
    <property type="project" value="TreeGrafter"/>
</dbReference>
<feature type="domain" description="Cadherin" evidence="14">
    <location>
        <begin position="135"/>
        <end position="247"/>
    </location>
</feature>
<feature type="signal peptide" evidence="13">
    <location>
        <begin position="1"/>
        <end position="23"/>
    </location>
</feature>
<comment type="subcellular location">
    <subcellularLocation>
        <location evidence="1">Cell membrane</location>
        <topology evidence="1">Single-pass type I membrane protein</topology>
    </subcellularLocation>
</comment>
<feature type="transmembrane region" description="Helical" evidence="12">
    <location>
        <begin position="1694"/>
        <end position="1718"/>
    </location>
</feature>
<dbReference type="FunFam" id="2.60.40.60:FF:000020">
    <property type="entry name" value="Dachsous cadherin-related 1b"/>
    <property type="match status" value="2"/>
</dbReference>
<comment type="function">
    <text evidence="10">Cadherins are calcium-dependent cell adhesion proteins. They preferentially interact with themselves in a homophilic manner in connecting cells.</text>
</comment>
<feature type="domain" description="Cadherin" evidence="14">
    <location>
        <begin position="590"/>
        <end position="694"/>
    </location>
</feature>
<keyword evidence="5" id="KW-0677">Repeat</keyword>
<dbReference type="InterPro" id="IPR020894">
    <property type="entry name" value="Cadherin_CS"/>
</dbReference>
<feature type="domain" description="Cadherin" evidence="14">
    <location>
        <begin position="1353"/>
        <end position="1471"/>
    </location>
</feature>
<dbReference type="Gene3D" id="2.60.40.60">
    <property type="entry name" value="Cadherins"/>
    <property type="match status" value="14"/>
</dbReference>
<dbReference type="GO" id="GO:0005509">
    <property type="term" value="F:calcium ion binding"/>
    <property type="evidence" value="ECO:0007669"/>
    <property type="project" value="UniProtKB-UniRule"/>
</dbReference>
<feature type="domain" description="Cadherin" evidence="14">
    <location>
        <begin position="1024"/>
        <end position="1131"/>
    </location>
</feature>
<evidence type="ECO:0000256" key="9">
    <source>
        <dbReference type="ARBA" id="ARBA00023136"/>
    </source>
</evidence>
<feature type="domain" description="Cadherin" evidence="14">
    <location>
        <begin position="31"/>
        <end position="134"/>
    </location>
</feature>
<feature type="chain" id="PRO_5012033438" description="Cadherin domain-containing protein" evidence="13">
    <location>
        <begin position="24"/>
        <end position="1893"/>
    </location>
</feature>
<evidence type="ECO:0000313" key="15">
    <source>
        <dbReference type="EMBL" id="JAV83532.1"/>
    </source>
</evidence>
<accession>A0A1Y1MCH0</accession>
<evidence type="ECO:0000259" key="14">
    <source>
        <dbReference type="PROSITE" id="PS50268"/>
    </source>
</evidence>
<dbReference type="PROSITE" id="PS50268">
    <property type="entry name" value="CADHERIN_2"/>
    <property type="match status" value="14"/>
</dbReference>
<dbReference type="CDD" id="cd11304">
    <property type="entry name" value="Cadherin_repeat"/>
    <property type="match status" value="14"/>
</dbReference>
<dbReference type="Pfam" id="PF00028">
    <property type="entry name" value="Cadherin"/>
    <property type="match status" value="9"/>
</dbReference>
<dbReference type="GO" id="GO:0009653">
    <property type="term" value="P:anatomical structure morphogenesis"/>
    <property type="evidence" value="ECO:0007669"/>
    <property type="project" value="UniProtKB-ARBA"/>
</dbReference>
<evidence type="ECO:0000256" key="7">
    <source>
        <dbReference type="ARBA" id="ARBA00022889"/>
    </source>
</evidence>
<keyword evidence="7" id="KW-0130">Cell adhesion</keyword>
<evidence type="ECO:0000256" key="13">
    <source>
        <dbReference type="SAM" id="SignalP"/>
    </source>
</evidence>
<dbReference type="PROSITE" id="PS00232">
    <property type="entry name" value="CADHERIN_1"/>
    <property type="match status" value="5"/>
</dbReference>
<dbReference type="SMART" id="SM00112">
    <property type="entry name" value="CA"/>
    <property type="match status" value="14"/>
</dbReference>
<evidence type="ECO:0000256" key="1">
    <source>
        <dbReference type="ARBA" id="ARBA00004251"/>
    </source>
</evidence>
<keyword evidence="9 12" id="KW-0472">Membrane</keyword>
<sequence length="1893" mass="210012">MHNLNSPTWIVLGLVTLFCKAYATNHPPILTSEINSLVISENTALDTVVVKLEGHDPENSTVKFGLYGTDLLNVDSSTGEIKVVKPLDREINDTLHFFVTIEDEVKDAPVGGNNIVTVPVTAIILDENDHPPLFQNVPYFVYVNESTPVGTVIFSDVLATDVDTVGDAIEMECLDHPDFTNACHTFSIVTIESTQNIYRGAIKLKKELDYTVKSEYKILLKAMDGELNTTVEVEIHVLDIQNTPPAFIGLANAEIFEDAPINTLVFTLHAEDGDRGAPRSIIYELVNNPMDYFLIDANSGQVRTARPLDKEAIDNPLGLLSLEVKAIEVTNGIPSNDSLSFTTAIVNVTVNDVNDEPPSFNKKEYFVEVPEDIRNGDVLPNLNMLVSDPDVANNSVFELQLDDISHSFKILPEIIFGSSEVTIQVVNSSLDYEDVNQRKFIVLVIAREIYTDPKLSSTATITITVTDANDNSPTFEQKSYSAIVSEVASSGTVVTTILAKDRDSSKFGDLGIIYTLSGLGSERFEVNNRTGVITVAECSEPGAVGCLDYETKPEYILYYNATDNEGKGHTTQVPLKIVLIDSNDNAPMFNSSLYNISISEGAAKFDPDLVVEAKDIDKTSHVTYSIIAGNENGLFNIDSNSGKIRIASNQVITFSNDVTENNIPLTIEATDGKFTSITVVNINVNDINDHAPMFEQGSYNISVPEDIYIGTSVVQLHATDEDAGTNAEISYYLKKGALTDFTIENETGVIRVANKLDYDRQHIYHIEIVAADGGVVSLSSTNNLTIHIINVNDKSPYFVPTNQKAEIMKDAKLGTVVHSLSAFDPDISSPDALNYEIIEPIVGTNKYGEPAANESYRYFFSVDKSTGNVSVQSILNRDVAATVQLTVRVTDVTAANPQHGEGILSINIIDINDHPPIFLPPWTKEMPQYNLQLEEELPVGTIVGTFTAVDDDSPIAGYSIEPNMYFEINNGTGIVQLKKMIDYEMITKLNFTIYAYDSGIPQLNTSAFIDITVLNINDNSPIFSETSYNATVDENSPNGTYIVTVHADDSDADEYGVVSYSLLGEHSENFEISSHSGEISVKNPLFLDHEMLNETVIQVMASDGGVGNLRRTKSVPVYIAVADINDNAPEFNQSIYNTTVSENVRFNPPFIITQVFATDDDAGINGNVIYTIHSGNDDDIFLLGEDTGILYVHKSLAGRTGTFSLLVEARDGGNQPLTDTCIVNIKVVNVNDHKPNFIHPMSTRSVIEITDTPIADYLVMTVKAADKDNGENGRVTYHFKLNDENVQMTDEFIINPDTGDLRIKTYLDNKIQDKYELTLVARDHGESVWHETLHYLTVLVMNSDNEATYIDYETNTYHFSITENSPPNTFVGRLKLMSRNQDKTSKVYYYLLSDIDNAFYIDKLNGSLYTRKGLDREHIDEYELQILANSEPDFYLTSMEENHMLNESDTLRNVATVKVTILDVNDNGPVFNRTVYYAAVNCIADINTFVANVSAIDLDFGVNGSFMYYIKSSNLYKYDSIHSSGSVIPSPFVISESGQIFTATNLSENNQHHFIVNVVAKEIMYPERESDAKVYVWIFEPEQLIRIILSRPVEEVLKEKDEIVQELTNATNSIIIATSIKSHINETGQVNDEWSDLYILSVNRSTQTIDSVFDILKIIDAKYDFLKDYYAGFAIENVLPAFAQEEEESFDPALSALIALVVVLTVGIVTFTVVCCCLRKCMISPNDLKKKKDALISKAIIDELNTTENPLWIEQKLKIYEEQELTMQVFNEPDQAAMERRNSSDYVLDDNTYATIQHPNRRGSAHTATLSLGDDIADYATLSRIPRHSTSSQGSLKDTVNYYEAAMGFQGSTFQVPDSSLGDIESEECRSHRHDSQMSVNNEGQLEYVAELI</sequence>
<dbReference type="GO" id="GO:0016342">
    <property type="term" value="C:catenin complex"/>
    <property type="evidence" value="ECO:0007669"/>
    <property type="project" value="TreeGrafter"/>
</dbReference>
<feature type="domain" description="Cadherin" evidence="14">
    <location>
        <begin position="799"/>
        <end position="918"/>
    </location>
</feature>
<keyword evidence="6 11" id="KW-0106">Calcium</keyword>
<dbReference type="FunFam" id="2.60.40.60:FF:000026">
    <property type="entry name" value="FAT atypical cadherin 1"/>
    <property type="match status" value="1"/>
</dbReference>
<evidence type="ECO:0000256" key="5">
    <source>
        <dbReference type="ARBA" id="ARBA00022737"/>
    </source>
</evidence>
<evidence type="ECO:0000256" key="3">
    <source>
        <dbReference type="ARBA" id="ARBA00022692"/>
    </source>
</evidence>
<dbReference type="FunFam" id="2.60.40.60:FF:000168">
    <property type="entry name" value="Cadherin-related family member 2"/>
    <property type="match status" value="1"/>
</dbReference>
<dbReference type="FunFam" id="2.60.40.60:FF:000378">
    <property type="entry name" value="Cadherin-87A"/>
    <property type="match status" value="1"/>
</dbReference>
<feature type="domain" description="Cadherin" evidence="14">
    <location>
        <begin position="925"/>
        <end position="1023"/>
    </location>
</feature>
<evidence type="ECO:0000256" key="10">
    <source>
        <dbReference type="ARBA" id="ARBA00059331"/>
    </source>
</evidence>
<reference evidence="15" key="1">
    <citation type="journal article" date="2016" name="Sci. Rep.">
        <title>Molecular characterization of firefly nuptial gifts: a multi-omics approach sheds light on postcopulatory sexual selection.</title>
        <authorList>
            <person name="Al-Wathiqui N."/>
            <person name="Fallon T.R."/>
            <person name="South A."/>
            <person name="Weng J.K."/>
            <person name="Lewis S.M."/>
        </authorList>
    </citation>
    <scope>NUCLEOTIDE SEQUENCE</scope>
</reference>
<keyword evidence="8 12" id="KW-1133">Transmembrane helix</keyword>
<dbReference type="PANTHER" id="PTHR24027">
    <property type="entry name" value="CADHERIN-23"/>
    <property type="match status" value="1"/>
</dbReference>
<dbReference type="InterPro" id="IPR015919">
    <property type="entry name" value="Cadherin-like_sf"/>
</dbReference>
<dbReference type="InterPro" id="IPR039808">
    <property type="entry name" value="Cadherin"/>
</dbReference>
<evidence type="ECO:0000256" key="12">
    <source>
        <dbReference type="SAM" id="Phobius"/>
    </source>
</evidence>
<feature type="domain" description="Cadherin" evidence="14">
    <location>
        <begin position="695"/>
        <end position="798"/>
    </location>
</feature>
<dbReference type="FunFam" id="2.60.40.60:FF:000098">
    <property type="entry name" value="cadherin-23 isoform X1"/>
    <property type="match status" value="1"/>
</dbReference>
<dbReference type="PRINTS" id="PR00205">
    <property type="entry name" value="CADHERIN"/>
</dbReference>
<dbReference type="PANTHER" id="PTHR24027:SF438">
    <property type="entry name" value="CADHERIN 23"/>
    <property type="match status" value="1"/>
</dbReference>
<feature type="domain" description="Cadherin" evidence="14">
    <location>
        <begin position="1241"/>
        <end position="1350"/>
    </location>
</feature>
<evidence type="ECO:0000256" key="6">
    <source>
        <dbReference type="ARBA" id="ARBA00022837"/>
    </source>
</evidence>
<feature type="domain" description="Cadherin" evidence="14">
    <location>
        <begin position="361"/>
        <end position="475"/>
    </location>
</feature>